<evidence type="ECO:0000313" key="4">
    <source>
        <dbReference type="EMBL" id="ACA58989.1"/>
    </source>
</evidence>
<dbReference type="SUPFAM" id="SSF53335">
    <property type="entry name" value="S-adenosyl-L-methionine-dependent methyltransferases"/>
    <property type="match status" value="1"/>
</dbReference>
<keyword evidence="2 4" id="KW-0808">Transferase</keyword>
<accession>B1I1R8</accession>
<evidence type="ECO:0000256" key="1">
    <source>
        <dbReference type="ARBA" id="ARBA00022603"/>
    </source>
</evidence>
<feature type="domain" description="Methyltransferase" evidence="3">
    <location>
        <begin position="46"/>
        <end position="136"/>
    </location>
</feature>
<dbReference type="Pfam" id="PF13649">
    <property type="entry name" value="Methyltransf_25"/>
    <property type="match status" value="1"/>
</dbReference>
<dbReference type="GO" id="GO:0008168">
    <property type="term" value="F:methyltransferase activity"/>
    <property type="evidence" value="ECO:0007669"/>
    <property type="project" value="UniProtKB-KW"/>
</dbReference>
<dbReference type="PANTHER" id="PTHR43861:SF1">
    <property type="entry name" value="TRANS-ACONITATE 2-METHYLTRANSFERASE"/>
    <property type="match status" value="1"/>
</dbReference>
<dbReference type="AlphaFoldDB" id="B1I1R8"/>
<dbReference type="EMBL" id="CP000860">
    <property type="protein sequence ID" value="ACA58989.1"/>
    <property type="molecule type" value="Genomic_DNA"/>
</dbReference>
<proteinExistence type="predicted"/>
<dbReference type="STRING" id="477974.Daud_0443"/>
<dbReference type="eggNOG" id="COG2226">
    <property type="taxonomic scope" value="Bacteria"/>
</dbReference>
<name>B1I1R8_DESAP</name>
<protein>
    <submittedName>
        <fullName evidence="4">Methyltransferase type 12</fullName>
    </submittedName>
</protein>
<dbReference type="OrthoDB" id="9774345at2"/>
<dbReference type="InterPro" id="IPR029063">
    <property type="entry name" value="SAM-dependent_MTases_sf"/>
</dbReference>
<keyword evidence="1 4" id="KW-0489">Methyltransferase</keyword>
<dbReference type="InterPro" id="IPR041698">
    <property type="entry name" value="Methyltransf_25"/>
</dbReference>
<sequence>MKKVIQTPVDFYDRIVPVYDLVASHNIKPYRQIVKRLKISPGRSALEVGCGTGNLTVSLAAAMARVMSIDFSSRMLERAAGKIARRGFKNVTFRQMNAFDLTPEDHGTFDYCFAAFLLHVFAPADRLLLLSRVGRLATERVVVIDYAPGRYRLRYALVEWLEKSHYKEFLQADLSAQAETAGLQLIGYFEQGDFGCWEFSPPASGKSE</sequence>
<organism evidence="4 5">
    <name type="scientific">Desulforudis audaxviator (strain MP104C)</name>
    <dbReference type="NCBI Taxonomy" id="477974"/>
    <lineage>
        <taxon>Bacteria</taxon>
        <taxon>Bacillati</taxon>
        <taxon>Bacillota</taxon>
        <taxon>Clostridia</taxon>
        <taxon>Thermoanaerobacterales</taxon>
        <taxon>Candidatus Desulforudaceae</taxon>
        <taxon>Candidatus Desulforudis</taxon>
    </lineage>
</organism>
<evidence type="ECO:0000256" key="2">
    <source>
        <dbReference type="ARBA" id="ARBA00022679"/>
    </source>
</evidence>
<dbReference type="RefSeq" id="WP_012301578.1">
    <property type="nucleotide sequence ID" value="NC_010424.1"/>
</dbReference>
<dbReference type="GO" id="GO:0032259">
    <property type="term" value="P:methylation"/>
    <property type="evidence" value="ECO:0007669"/>
    <property type="project" value="UniProtKB-KW"/>
</dbReference>
<dbReference type="HOGENOM" id="CLU_1319207_0_0_9"/>
<dbReference type="PANTHER" id="PTHR43861">
    <property type="entry name" value="TRANS-ACONITATE 2-METHYLTRANSFERASE-RELATED"/>
    <property type="match status" value="1"/>
</dbReference>
<gene>
    <name evidence="4" type="ordered locus">Daud_0443</name>
</gene>
<dbReference type="CDD" id="cd02440">
    <property type="entry name" value="AdoMet_MTases"/>
    <property type="match status" value="1"/>
</dbReference>
<dbReference type="Gene3D" id="3.40.50.150">
    <property type="entry name" value="Vaccinia Virus protein VP39"/>
    <property type="match status" value="1"/>
</dbReference>
<dbReference type="Proteomes" id="UP000008544">
    <property type="component" value="Chromosome"/>
</dbReference>
<evidence type="ECO:0000313" key="5">
    <source>
        <dbReference type="Proteomes" id="UP000008544"/>
    </source>
</evidence>
<evidence type="ECO:0000259" key="3">
    <source>
        <dbReference type="Pfam" id="PF13649"/>
    </source>
</evidence>
<reference evidence="4 5" key="2">
    <citation type="journal article" date="2008" name="Science">
        <title>Environmental genomics reveals a single-species ecosystem deep within Earth.</title>
        <authorList>
            <person name="Chivian D."/>
            <person name="Brodie E.L."/>
            <person name="Alm E.J."/>
            <person name="Culley D.E."/>
            <person name="Dehal P.S."/>
            <person name="Desantis T.Z."/>
            <person name="Gihring T.M."/>
            <person name="Lapidus A."/>
            <person name="Lin L.H."/>
            <person name="Lowry S.R."/>
            <person name="Moser D.P."/>
            <person name="Richardson P.M."/>
            <person name="Southam G."/>
            <person name="Wanger G."/>
            <person name="Pratt L.M."/>
            <person name="Andersen G.L."/>
            <person name="Hazen T.C."/>
            <person name="Brockman F.J."/>
            <person name="Arkin A.P."/>
            <person name="Onstott T.C."/>
        </authorList>
    </citation>
    <scope>NUCLEOTIDE SEQUENCE [LARGE SCALE GENOMIC DNA]</scope>
    <source>
        <strain evidence="4 5">MP104C</strain>
    </source>
</reference>
<keyword evidence="5" id="KW-1185">Reference proteome</keyword>
<reference evidence="5" key="1">
    <citation type="submission" date="2007-10" db="EMBL/GenBank/DDBJ databases">
        <title>Complete sequence of chromosome of Desulforudis audaxviator MP104C.</title>
        <authorList>
            <person name="Copeland A."/>
            <person name="Lucas S."/>
            <person name="Lapidus A."/>
            <person name="Barry K."/>
            <person name="Glavina del Rio T."/>
            <person name="Dalin E."/>
            <person name="Tice H."/>
            <person name="Bruce D."/>
            <person name="Pitluck S."/>
            <person name="Lowry S.R."/>
            <person name="Larimer F."/>
            <person name="Land M.L."/>
            <person name="Hauser L."/>
            <person name="Kyrpides N."/>
            <person name="Ivanova N.N."/>
            <person name="Richardson P."/>
        </authorList>
    </citation>
    <scope>NUCLEOTIDE SEQUENCE [LARGE SCALE GENOMIC DNA]</scope>
    <source>
        <strain evidence="5">MP104C</strain>
    </source>
</reference>
<dbReference type="KEGG" id="dau:Daud_0443"/>